<feature type="compositionally biased region" description="Polar residues" evidence="23">
    <location>
        <begin position="1194"/>
        <end position="1206"/>
    </location>
</feature>
<keyword evidence="17" id="KW-0114">cAMP</keyword>
<comment type="catalytic activity">
    <reaction evidence="21">
        <text>K(+)(in) = K(+)(out)</text>
        <dbReference type="Rhea" id="RHEA:29463"/>
        <dbReference type="ChEBI" id="CHEBI:29103"/>
    </reaction>
</comment>
<dbReference type="InParanoid" id="A0A669DTP5"/>
<dbReference type="Gene3D" id="1.10.287.630">
    <property type="entry name" value="Helix hairpin bin"/>
    <property type="match status" value="1"/>
</dbReference>
<dbReference type="FunFam" id="1.10.287.630:FF:000002">
    <property type="entry name" value="Potassium/sodium hyperpolarization-activated cyclic nucleotide-gated channel 4"/>
    <property type="match status" value="1"/>
</dbReference>
<keyword evidence="9" id="KW-0547">Nucleotide-binding</keyword>
<feature type="transmembrane region" description="Helical" evidence="24">
    <location>
        <begin position="262"/>
        <end position="281"/>
    </location>
</feature>
<comment type="catalytic activity">
    <reaction evidence="22">
        <text>Na(+)(in) = Na(+)(out)</text>
        <dbReference type="Rhea" id="RHEA:34963"/>
        <dbReference type="ChEBI" id="CHEBI:29101"/>
    </reaction>
</comment>
<evidence type="ECO:0000256" key="12">
    <source>
        <dbReference type="ARBA" id="ARBA00022958"/>
    </source>
</evidence>
<dbReference type="InterPro" id="IPR018490">
    <property type="entry name" value="cNMP-bd_dom_sf"/>
</dbReference>
<feature type="region of interest" description="Disordered" evidence="23">
    <location>
        <begin position="837"/>
        <end position="917"/>
    </location>
</feature>
<evidence type="ECO:0000256" key="3">
    <source>
        <dbReference type="ARBA" id="ARBA00022448"/>
    </source>
</evidence>
<feature type="compositionally biased region" description="Gly residues" evidence="23">
    <location>
        <begin position="978"/>
        <end position="987"/>
    </location>
</feature>
<keyword evidence="14" id="KW-0915">Sodium</keyword>
<dbReference type="Pfam" id="PF00027">
    <property type="entry name" value="cNMP_binding"/>
    <property type="match status" value="1"/>
</dbReference>
<feature type="compositionally biased region" description="Basic and acidic residues" evidence="23">
    <location>
        <begin position="101"/>
        <end position="115"/>
    </location>
</feature>
<dbReference type="GO" id="GO:0030424">
    <property type="term" value="C:axon"/>
    <property type="evidence" value="ECO:0007669"/>
    <property type="project" value="TreeGrafter"/>
</dbReference>
<dbReference type="Pfam" id="PF08412">
    <property type="entry name" value="Ion_trans_N"/>
    <property type="match status" value="1"/>
</dbReference>
<dbReference type="Ensembl" id="ENSONIT00000035265.1">
    <property type="protein sequence ID" value="ENSONIP00000063893.1"/>
    <property type="gene ID" value="ENSONIG00000002723.2"/>
</dbReference>
<dbReference type="GO" id="GO:0005249">
    <property type="term" value="F:voltage-gated potassium channel activity"/>
    <property type="evidence" value="ECO:0007669"/>
    <property type="project" value="InterPro"/>
</dbReference>
<dbReference type="OrthoDB" id="421226at2759"/>
<dbReference type="Gene3D" id="1.10.287.70">
    <property type="match status" value="1"/>
</dbReference>
<evidence type="ECO:0000256" key="17">
    <source>
        <dbReference type="ARBA" id="ARBA00023149"/>
    </source>
</evidence>
<feature type="compositionally biased region" description="Low complexity" evidence="23">
    <location>
        <begin position="1236"/>
        <end position="1269"/>
    </location>
</feature>
<keyword evidence="19" id="KW-1071">Ligand-gated ion channel</keyword>
<dbReference type="OMA" id="FRAQHMT"/>
<keyword evidence="3" id="KW-0813">Transport</keyword>
<keyword evidence="12" id="KW-0630">Potassium</keyword>
<proteinExistence type="inferred from homology"/>
<evidence type="ECO:0000256" key="16">
    <source>
        <dbReference type="ARBA" id="ARBA00023136"/>
    </source>
</evidence>
<dbReference type="CDD" id="cd00038">
    <property type="entry name" value="CAP_ED"/>
    <property type="match status" value="1"/>
</dbReference>
<dbReference type="SMART" id="SM00100">
    <property type="entry name" value="cNMP"/>
    <property type="match status" value="1"/>
</dbReference>
<dbReference type="Proteomes" id="UP000005207">
    <property type="component" value="Linkage group LG1"/>
</dbReference>
<evidence type="ECO:0000256" key="1">
    <source>
        <dbReference type="ARBA" id="ARBA00004651"/>
    </source>
</evidence>
<accession>A0A669DTP5</accession>
<dbReference type="GO" id="GO:0003254">
    <property type="term" value="P:regulation of membrane depolarization"/>
    <property type="evidence" value="ECO:0007669"/>
    <property type="project" value="TreeGrafter"/>
</dbReference>
<evidence type="ECO:0000256" key="8">
    <source>
        <dbReference type="ARBA" id="ARBA00022692"/>
    </source>
</evidence>
<keyword evidence="5" id="KW-1003">Cell membrane</keyword>
<feature type="compositionally biased region" description="Gly residues" evidence="23">
    <location>
        <begin position="1121"/>
        <end position="1130"/>
    </location>
</feature>
<dbReference type="InterPro" id="IPR051413">
    <property type="entry name" value="K/Na_HCN_channel"/>
</dbReference>
<evidence type="ECO:0000256" key="9">
    <source>
        <dbReference type="ARBA" id="ARBA00022741"/>
    </source>
</evidence>
<dbReference type="GO" id="GO:0030552">
    <property type="term" value="F:cAMP binding"/>
    <property type="evidence" value="ECO:0007669"/>
    <property type="project" value="UniProtKB-KW"/>
</dbReference>
<evidence type="ECO:0000259" key="25">
    <source>
        <dbReference type="PROSITE" id="PS50042"/>
    </source>
</evidence>
<feature type="compositionally biased region" description="Low complexity" evidence="23">
    <location>
        <begin position="872"/>
        <end position="891"/>
    </location>
</feature>
<reference evidence="26" key="2">
    <citation type="submission" date="2025-08" db="UniProtKB">
        <authorList>
            <consortium name="Ensembl"/>
        </authorList>
    </citation>
    <scope>IDENTIFICATION</scope>
</reference>
<name>A0A669DTP5_ORENI</name>
<keyword evidence="4" id="KW-0894">Sodium channel</keyword>
<evidence type="ECO:0000256" key="7">
    <source>
        <dbReference type="ARBA" id="ARBA00022566"/>
    </source>
</evidence>
<dbReference type="FunFam" id="1.10.287.70:FF:000031">
    <property type="entry name" value="Potassium/sodium hyperpolarization-activated cyclic nucleotide-gated channel 1, putative"/>
    <property type="match status" value="1"/>
</dbReference>
<dbReference type="GeneID" id="100709383"/>
<comment type="subcellular location">
    <subcellularLocation>
        <location evidence="1">Cell membrane</location>
        <topology evidence="1">Multi-pass membrane protein</topology>
    </subcellularLocation>
</comment>
<feature type="compositionally biased region" description="Polar residues" evidence="23">
    <location>
        <begin position="837"/>
        <end position="854"/>
    </location>
</feature>
<evidence type="ECO:0000256" key="20">
    <source>
        <dbReference type="ARBA" id="ARBA00023303"/>
    </source>
</evidence>
<sequence length="1467" mass="155953">MDRLHSSMRKRLYSLPQHIGQKASIMGEGEDADKDTRRKSIRMKPLPSPSPTSGGSCKGIGETKSGESVIMETDIGRPMKTSSNGDCRRFRGSLSSITSRHVHDSDSAEERRLITEGDVTPSEESPPGAMGDGQPDQGAQEASSGGGGGAQNDSPDQQSGFIKLDGIDQILPDDERLYQAGFIHRQLGAMLQPGVNKFSLRMFGSEKAVEREQERVKSAGFWIIHPYSDFRFYWDLTMLLLMVGNLIIIPVGITFFKDEHTPPWIVFNVVSDTFFLMDLVLNFRTGIVKEDNTEIILDPQQIKIKYLRSWFVVDFISSIPVDYIFLIVETRIDSDFYKTARALRIVRFTKILSLLRLLRLSRLIRYIHQWEEIFHMTYDLASAMVRIVNLIGMMLLLCHWDGCLQFLVPMLQDFPADCWVSKNKMVNDTWGQQYSYALFKAMSHMLCIGYGMYPPVGMTDVWLTILSMIVGATCYAMFVGHATALIQSLDSSRRQYQEKYKQVEQYMSFHKLPADMRQRIHDYYEHRYQGKMFDEESILGELNEPLREEIINFNCRKLVASMPLFANADPNFVTSMLTKLRFEVFQPGDYIIREGTIGKKMYFIQHGVVSVLTKGNKETKLSDGSYFGEICLLTRGRRTASVRADTYCRLYSLSVDNFNEVLEEYPMMRRAFETVALDRLDRIGKKNSILQHKVQHDLSSGVLNYQENEIIQQIVQHDRDMAHCAHLMQNAPPQTPPSPTPVIWAPLIQAPLQAAAATTSVAIALTHHPHLPPTLFRPPVSVLGSLKDPPSRLKKFHTFVPSSTSPGSAGDSPSSTPSKLQTGIDMPLLASFRAQQITSGSGATSSSQHASGSGIQRGPCGSGPGSSGGGTSVFPFGQFSSTGSPSSSTAQLHPQPQNQKSFRSGTPPLSNLFHQGSIGGSTGSGLSGSLAGACGGATGWSLGGAVGGFVEGATGGDTSWAGEDYTTGLSEVTSSGHSGLGGANGGSVGGISGETKVGVSEGAVGTVCSRLSGGSVVPNTCGSITDTAKRSIGGTSRGSLVIASGGSVSGTSGESLVVTTTGGSLGRVFGGSVSGTSGESLVVTTTGGSLGRASDGSVALIYGGASGGTFGGFSCDSTQGNSGGSMGRTSGGSTTSHLGGSSSGTVGGVTGGHIGRAVSGTIGSHIAGSTACPLGGIPGGITSGLISSSRCQSPISNNSISGQLPQNQPPAKPPQVAPLQQFAGGGRTTSGLNLFQSPPQGSPSSGRGQHSQQPAEGSPSSLSHSSLAGLQSGCLPHQMSLERSALASLAQYGSANASPCLTPVAPSPTVQSPVAGRTFHYSDPSSVTGSHSSLLMPQTCFPSQLPSQPQNTGRDSPLGRFSEDLKLLSSSHSSLPQEVAQVLGHQTPCSSIETGYYPSPFSSPTLVPKPCSSVPGHMTPPIQMSPGHPHQTYSSGASPALSLRRDSAAFSSDLEPQSVRSKLPSNL</sequence>
<evidence type="ECO:0000256" key="22">
    <source>
        <dbReference type="ARBA" id="ARBA00036239"/>
    </source>
</evidence>
<feature type="region of interest" description="Disordered" evidence="23">
    <location>
        <begin position="1194"/>
        <end position="1269"/>
    </location>
</feature>
<dbReference type="InterPro" id="IPR003938">
    <property type="entry name" value="K_chnl_volt-dep_EAG/ELK/ERG"/>
</dbReference>
<feature type="compositionally biased region" description="Low complexity" evidence="23">
    <location>
        <begin position="1131"/>
        <end position="1140"/>
    </location>
</feature>
<keyword evidence="10" id="KW-0631">Potassium channel</keyword>
<feature type="transmembrane region" description="Helical" evidence="24">
    <location>
        <begin position="465"/>
        <end position="486"/>
    </location>
</feature>
<evidence type="ECO:0000256" key="13">
    <source>
        <dbReference type="ARBA" id="ARBA00022989"/>
    </source>
</evidence>
<keyword evidence="11" id="KW-0851">Voltage-gated channel</keyword>
<feature type="region of interest" description="Disordered" evidence="23">
    <location>
        <begin position="961"/>
        <end position="987"/>
    </location>
</feature>
<reference evidence="27" key="1">
    <citation type="submission" date="2012-01" db="EMBL/GenBank/DDBJ databases">
        <title>The Genome Sequence of Oreochromis niloticus (Nile Tilapia).</title>
        <authorList>
            <consortium name="Broad Institute Genome Assembly Team"/>
            <consortium name="Broad Institute Sequencing Platform"/>
            <person name="Di Palma F."/>
            <person name="Johnson J."/>
            <person name="Lander E.S."/>
            <person name="Lindblad-Toh K."/>
        </authorList>
    </citation>
    <scope>NUCLEOTIDE SEQUENCE [LARGE SCALE GENOMIC DNA]</scope>
</reference>
<evidence type="ECO:0000256" key="24">
    <source>
        <dbReference type="SAM" id="Phobius"/>
    </source>
</evidence>
<evidence type="ECO:0000256" key="5">
    <source>
        <dbReference type="ARBA" id="ARBA00022475"/>
    </source>
</evidence>
<keyword evidence="13 24" id="KW-1133">Transmembrane helix</keyword>
<feature type="compositionally biased region" description="Polar residues" evidence="23">
    <location>
        <begin position="800"/>
        <end position="821"/>
    </location>
</feature>
<comment type="similarity">
    <text evidence="2">Belongs to the potassium channel HCN family.</text>
</comment>
<evidence type="ECO:0000256" key="23">
    <source>
        <dbReference type="SAM" id="MobiDB-lite"/>
    </source>
</evidence>
<dbReference type="SUPFAM" id="SSF51206">
    <property type="entry name" value="cAMP-binding domain-like"/>
    <property type="match status" value="1"/>
</dbReference>
<dbReference type="CTD" id="10021"/>
<feature type="transmembrane region" description="Helical" evidence="24">
    <location>
        <begin position="434"/>
        <end position="453"/>
    </location>
</feature>
<dbReference type="InterPro" id="IPR014710">
    <property type="entry name" value="RmlC-like_jellyroll"/>
</dbReference>
<feature type="compositionally biased region" description="Polar residues" evidence="23">
    <location>
        <begin position="1454"/>
        <end position="1467"/>
    </location>
</feature>
<dbReference type="PANTHER" id="PTHR45689">
    <property type="entry name" value="I[[H]] CHANNEL, ISOFORM E"/>
    <property type="match status" value="1"/>
</dbReference>
<dbReference type="RefSeq" id="XP_019215717.1">
    <property type="nucleotide sequence ID" value="XM_019360172.2"/>
</dbReference>
<feature type="region of interest" description="Disordered" evidence="23">
    <location>
        <begin position="1"/>
        <end position="159"/>
    </location>
</feature>
<dbReference type="Gene3D" id="2.60.120.10">
    <property type="entry name" value="Jelly Rolls"/>
    <property type="match status" value="1"/>
</dbReference>
<feature type="compositionally biased region" description="Pro residues" evidence="23">
    <location>
        <begin position="1207"/>
        <end position="1216"/>
    </location>
</feature>
<dbReference type="InterPro" id="IPR013621">
    <property type="entry name" value="Ion_trans_N"/>
</dbReference>
<evidence type="ECO:0000256" key="19">
    <source>
        <dbReference type="ARBA" id="ARBA00023286"/>
    </source>
</evidence>
<gene>
    <name evidence="26" type="primary">HCN4</name>
    <name evidence="26" type="synonym">hcn4</name>
</gene>
<organism evidence="26 27">
    <name type="scientific">Oreochromis niloticus</name>
    <name type="common">Nile tilapia</name>
    <name type="synonym">Tilapia nilotica</name>
    <dbReference type="NCBI Taxonomy" id="8128"/>
    <lineage>
        <taxon>Eukaryota</taxon>
        <taxon>Metazoa</taxon>
        <taxon>Chordata</taxon>
        <taxon>Craniata</taxon>
        <taxon>Vertebrata</taxon>
        <taxon>Euteleostomi</taxon>
        <taxon>Actinopterygii</taxon>
        <taxon>Neopterygii</taxon>
        <taxon>Teleostei</taxon>
        <taxon>Neoteleostei</taxon>
        <taxon>Acanthomorphata</taxon>
        <taxon>Ovalentaria</taxon>
        <taxon>Cichlomorphae</taxon>
        <taxon>Cichliformes</taxon>
        <taxon>Cichlidae</taxon>
        <taxon>African cichlids</taxon>
        <taxon>Pseudocrenilabrinae</taxon>
        <taxon>Oreochromini</taxon>
        <taxon>Oreochromis</taxon>
    </lineage>
</organism>
<dbReference type="InterPro" id="IPR000595">
    <property type="entry name" value="cNMP-bd_dom"/>
</dbReference>
<evidence type="ECO:0000313" key="27">
    <source>
        <dbReference type="Proteomes" id="UP000005207"/>
    </source>
</evidence>
<feature type="region of interest" description="Disordered" evidence="23">
    <location>
        <begin position="794"/>
        <end position="822"/>
    </location>
</feature>
<feature type="transmembrane region" description="Helical" evidence="24">
    <location>
        <begin position="232"/>
        <end position="256"/>
    </location>
</feature>
<feature type="compositionally biased region" description="Polar residues" evidence="23">
    <location>
        <begin position="892"/>
        <end position="914"/>
    </location>
</feature>
<keyword evidence="6" id="KW-0633">Potassium transport</keyword>
<dbReference type="PROSITE" id="PS00888">
    <property type="entry name" value="CNMP_BINDING_1"/>
    <property type="match status" value="1"/>
</dbReference>
<dbReference type="KEGG" id="onl:100709383"/>
<dbReference type="FunFam" id="2.60.120.10:FF:000007">
    <property type="entry name" value="Putative potassium/sodium hyperpolarization-activated cyclic nucleotide-gated channel 2"/>
    <property type="match status" value="1"/>
</dbReference>
<keyword evidence="18" id="KW-0739">Sodium transport</keyword>
<dbReference type="GO" id="GO:0005272">
    <property type="term" value="F:sodium channel activity"/>
    <property type="evidence" value="ECO:0007669"/>
    <property type="project" value="UniProtKB-KW"/>
</dbReference>
<dbReference type="SUPFAM" id="SSF81324">
    <property type="entry name" value="Voltage-gated potassium channels"/>
    <property type="match status" value="1"/>
</dbReference>
<evidence type="ECO:0000256" key="14">
    <source>
        <dbReference type="ARBA" id="ARBA00023053"/>
    </source>
</evidence>
<evidence type="ECO:0000256" key="18">
    <source>
        <dbReference type="ARBA" id="ARBA00023201"/>
    </source>
</evidence>
<evidence type="ECO:0000256" key="11">
    <source>
        <dbReference type="ARBA" id="ARBA00022882"/>
    </source>
</evidence>
<evidence type="ECO:0000256" key="21">
    <source>
        <dbReference type="ARBA" id="ARBA00034430"/>
    </source>
</evidence>
<dbReference type="Pfam" id="PF00520">
    <property type="entry name" value="Ion_trans"/>
    <property type="match status" value="1"/>
</dbReference>
<keyword evidence="16 24" id="KW-0472">Membrane</keyword>
<dbReference type="GeneTree" id="ENSGT00940000154743"/>
<keyword evidence="8 24" id="KW-0812">Transmembrane</keyword>
<feature type="region of interest" description="Disordered" evidence="23">
    <location>
        <begin position="1119"/>
        <end position="1145"/>
    </location>
</feature>
<evidence type="ECO:0000256" key="10">
    <source>
        <dbReference type="ARBA" id="ARBA00022826"/>
    </source>
</evidence>
<dbReference type="PROSITE" id="PS50042">
    <property type="entry name" value="CNMP_BINDING_3"/>
    <property type="match status" value="1"/>
</dbReference>
<dbReference type="PANTHER" id="PTHR45689:SF4">
    <property type="entry name" value="POTASSIUM_SODIUM HYPERPOLARIZATION-ACTIVATED CYCLIC NUCLEOTIDE-GATED CHANNEL 4"/>
    <property type="match status" value="1"/>
</dbReference>
<evidence type="ECO:0000256" key="4">
    <source>
        <dbReference type="ARBA" id="ARBA00022461"/>
    </source>
</evidence>
<dbReference type="GO" id="GO:0098855">
    <property type="term" value="C:HCN channel complex"/>
    <property type="evidence" value="ECO:0007669"/>
    <property type="project" value="TreeGrafter"/>
</dbReference>
<protein>
    <submittedName>
        <fullName evidence="26">Hyperpolarization activated cyclic nucleotide gated potassium channel 4</fullName>
    </submittedName>
</protein>
<dbReference type="InterPro" id="IPR005821">
    <property type="entry name" value="Ion_trans_dom"/>
</dbReference>
<dbReference type="InterPro" id="IPR018488">
    <property type="entry name" value="cNMP-bd_CS"/>
</dbReference>
<dbReference type="PRINTS" id="PR01463">
    <property type="entry name" value="EAGCHANLFMLY"/>
</dbReference>
<feature type="domain" description="Cyclic nucleotide-binding" evidence="25">
    <location>
        <begin position="564"/>
        <end position="679"/>
    </location>
</feature>
<feature type="compositionally biased region" description="Basic residues" evidence="23">
    <location>
        <begin position="1"/>
        <end position="12"/>
    </location>
</feature>
<keyword evidence="27" id="KW-1185">Reference proteome</keyword>
<keyword evidence="20" id="KW-0407">Ion channel</keyword>
<keyword evidence="15" id="KW-0406">Ion transport</keyword>
<evidence type="ECO:0000256" key="2">
    <source>
        <dbReference type="ARBA" id="ARBA00006305"/>
    </source>
</evidence>
<reference evidence="26" key="3">
    <citation type="submission" date="2025-09" db="UniProtKB">
        <authorList>
            <consortium name="Ensembl"/>
        </authorList>
    </citation>
    <scope>IDENTIFICATION</scope>
</reference>
<feature type="compositionally biased region" description="Polar residues" evidence="23">
    <location>
        <begin position="1323"/>
        <end position="1354"/>
    </location>
</feature>
<dbReference type="GO" id="GO:0030425">
    <property type="term" value="C:dendrite"/>
    <property type="evidence" value="ECO:0007669"/>
    <property type="project" value="TreeGrafter"/>
</dbReference>
<feature type="region of interest" description="Disordered" evidence="23">
    <location>
        <begin position="1412"/>
        <end position="1467"/>
    </location>
</feature>
<feature type="region of interest" description="Disordered" evidence="23">
    <location>
        <begin position="1315"/>
        <end position="1358"/>
    </location>
</feature>
<keyword evidence="7" id="KW-0116">cAMP-binding</keyword>
<evidence type="ECO:0000256" key="15">
    <source>
        <dbReference type="ARBA" id="ARBA00023065"/>
    </source>
</evidence>
<evidence type="ECO:0000256" key="6">
    <source>
        <dbReference type="ARBA" id="ARBA00022538"/>
    </source>
</evidence>
<feature type="compositionally biased region" description="Gly residues" evidence="23">
    <location>
        <begin position="860"/>
        <end position="871"/>
    </location>
</feature>
<evidence type="ECO:0000313" key="26">
    <source>
        <dbReference type="Ensembl" id="ENSONIP00000063893.1"/>
    </source>
</evidence>